<evidence type="ECO:0000313" key="1">
    <source>
        <dbReference type="EMBL" id="EME40509.1"/>
    </source>
</evidence>
<evidence type="ECO:0000313" key="2">
    <source>
        <dbReference type="Proteomes" id="UP000016933"/>
    </source>
</evidence>
<proteinExistence type="predicted"/>
<dbReference type="HOGENOM" id="CLU_1547552_0_0_1"/>
<keyword evidence="2" id="KW-1185">Reference proteome</keyword>
<dbReference type="OrthoDB" id="10472199at2759"/>
<accession>N1PEG6</accession>
<name>N1PEG6_DOTSN</name>
<organism evidence="1 2">
    <name type="scientific">Dothistroma septosporum (strain NZE10 / CBS 128990)</name>
    <name type="common">Red band needle blight fungus</name>
    <name type="synonym">Mycosphaerella pini</name>
    <dbReference type="NCBI Taxonomy" id="675120"/>
    <lineage>
        <taxon>Eukaryota</taxon>
        <taxon>Fungi</taxon>
        <taxon>Dikarya</taxon>
        <taxon>Ascomycota</taxon>
        <taxon>Pezizomycotina</taxon>
        <taxon>Dothideomycetes</taxon>
        <taxon>Dothideomycetidae</taxon>
        <taxon>Mycosphaerellales</taxon>
        <taxon>Mycosphaerellaceae</taxon>
        <taxon>Dothistroma</taxon>
    </lineage>
</organism>
<protein>
    <submittedName>
        <fullName evidence="1">Uncharacterized protein</fullName>
    </submittedName>
</protein>
<reference evidence="2" key="1">
    <citation type="journal article" date="2012" name="PLoS Genet.">
        <title>The genomes of the fungal plant pathogens Cladosporium fulvum and Dothistroma septosporum reveal adaptation to different hosts and lifestyles but also signatures of common ancestry.</title>
        <authorList>
            <person name="de Wit P.J.G.M."/>
            <person name="van der Burgt A."/>
            <person name="Oekmen B."/>
            <person name="Stergiopoulos I."/>
            <person name="Abd-Elsalam K.A."/>
            <person name="Aerts A.L."/>
            <person name="Bahkali A.H."/>
            <person name="Beenen H.G."/>
            <person name="Chettri P."/>
            <person name="Cox M.P."/>
            <person name="Datema E."/>
            <person name="de Vries R.P."/>
            <person name="Dhillon B."/>
            <person name="Ganley A.R."/>
            <person name="Griffiths S.A."/>
            <person name="Guo Y."/>
            <person name="Hamelin R.C."/>
            <person name="Henrissat B."/>
            <person name="Kabir M.S."/>
            <person name="Jashni M.K."/>
            <person name="Kema G."/>
            <person name="Klaubauf S."/>
            <person name="Lapidus A."/>
            <person name="Levasseur A."/>
            <person name="Lindquist E."/>
            <person name="Mehrabi R."/>
            <person name="Ohm R.A."/>
            <person name="Owen T.J."/>
            <person name="Salamov A."/>
            <person name="Schwelm A."/>
            <person name="Schijlen E."/>
            <person name="Sun H."/>
            <person name="van den Burg H.A."/>
            <person name="van Ham R.C.H.J."/>
            <person name="Zhang S."/>
            <person name="Goodwin S.B."/>
            <person name="Grigoriev I.V."/>
            <person name="Collemare J."/>
            <person name="Bradshaw R.E."/>
        </authorList>
    </citation>
    <scope>NUCLEOTIDE SEQUENCE [LARGE SCALE GENOMIC DNA]</scope>
    <source>
        <strain evidence="2">NZE10 / CBS 128990</strain>
    </source>
</reference>
<dbReference type="Proteomes" id="UP000016933">
    <property type="component" value="Unassembled WGS sequence"/>
</dbReference>
<dbReference type="EMBL" id="KB446543">
    <property type="protein sequence ID" value="EME40509.1"/>
    <property type="molecule type" value="Genomic_DNA"/>
</dbReference>
<dbReference type="AlphaFoldDB" id="N1PEG6"/>
<reference evidence="1 2" key="2">
    <citation type="journal article" date="2012" name="PLoS Pathog.">
        <title>Diverse lifestyles and strategies of plant pathogenesis encoded in the genomes of eighteen Dothideomycetes fungi.</title>
        <authorList>
            <person name="Ohm R.A."/>
            <person name="Feau N."/>
            <person name="Henrissat B."/>
            <person name="Schoch C.L."/>
            <person name="Horwitz B.A."/>
            <person name="Barry K.W."/>
            <person name="Condon B.J."/>
            <person name="Copeland A.C."/>
            <person name="Dhillon B."/>
            <person name="Glaser F."/>
            <person name="Hesse C.N."/>
            <person name="Kosti I."/>
            <person name="LaButti K."/>
            <person name="Lindquist E.A."/>
            <person name="Lucas S."/>
            <person name="Salamov A.A."/>
            <person name="Bradshaw R.E."/>
            <person name="Ciuffetti L."/>
            <person name="Hamelin R.C."/>
            <person name="Kema G.H.J."/>
            <person name="Lawrence C."/>
            <person name="Scott J.A."/>
            <person name="Spatafora J.W."/>
            <person name="Turgeon B.G."/>
            <person name="de Wit P.J.G.M."/>
            <person name="Zhong S."/>
            <person name="Goodwin S.B."/>
            <person name="Grigoriev I.V."/>
        </authorList>
    </citation>
    <scope>NUCLEOTIDE SEQUENCE [LARGE SCALE GENOMIC DNA]</scope>
    <source>
        <strain evidence="2">NZE10 / CBS 128990</strain>
    </source>
</reference>
<gene>
    <name evidence="1" type="ORF">DOTSEDRAFT_37326</name>
</gene>
<sequence>MHGLHPQPNPISILPASTTPPPAFPPRYNLQLTKSSAASVSGAASNKNALASKRVEDFVHPPFIAKSQTNNAYAQPNAIYVVQHLIEEYTGPGPNFDLEGAKKYPIAIRSFMDKGLAESFAKTFSFERARMLGLGQSEWGQESRGKELQSCSWDTVGWGWKICTRDGIRKETV</sequence>